<keyword evidence="4 7" id="KW-0812">Transmembrane</keyword>
<comment type="subcellular location">
    <subcellularLocation>
        <location evidence="1">Cell membrane</location>
        <topology evidence="1">Multi-pass membrane protein</topology>
    </subcellularLocation>
</comment>
<dbReference type="InterPro" id="IPR002758">
    <property type="entry name" value="Cation_antiport_E"/>
</dbReference>
<protein>
    <submittedName>
        <fullName evidence="8">Cation:proton antiporter</fullName>
    </submittedName>
</protein>
<sequence>MADISSSRAAPRAAAIKLFATLFVFWLLLNGNAAPGTLAVGVVVAGAIVLLFPSSLSVLSGHRLTAEALVAALRFVGLFLRELVRANIAMAALVLNPRLPVAPALVKVRTRLTDPVARLLLANAISLTPGTLTVEIAGEWLYVHWVVAPTTDADEATRAIVSGFERHLEVMYG</sequence>
<organism evidence="8 9">
    <name type="scientific">Sinisalibacter lacisalsi</name>
    <dbReference type="NCBI Taxonomy" id="1526570"/>
    <lineage>
        <taxon>Bacteria</taxon>
        <taxon>Pseudomonadati</taxon>
        <taxon>Pseudomonadota</taxon>
        <taxon>Alphaproteobacteria</taxon>
        <taxon>Rhodobacterales</taxon>
        <taxon>Roseobacteraceae</taxon>
        <taxon>Sinisalibacter</taxon>
    </lineage>
</organism>
<evidence type="ECO:0000256" key="3">
    <source>
        <dbReference type="ARBA" id="ARBA00022475"/>
    </source>
</evidence>
<dbReference type="PANTHER" id="PTHR34584:SF1">
    <property type="entry name" value="NA(+)_H(+) ANTIPORTER SUBUNIT E1"/>
    <property type="match status" value="1"/>
</dbReference>
<gene>
    <name evidence="8" type="ORF">GCM10011358_32530</name>
</gene>
<evidence type="ECO:0000256" key="6">
    <source>
        <dbReference type="ARBA" id="ARBA00023136"/>
    </source>
</evidence>
<keyword evidence="3" id="KW-1003">Cell membrane</keyword>
<comment type="caution">
    <text evidence="8">The sequence shown here is derived from an EMBL/GenBank/DDBJ whole genome shotgun (WGS) entry which is preliminary data.</text>
</comment>
<keyword evidence="6 7" id="KW-0472">Membrane</keyword>
<dbReference type="PIRSF" id="PIRSF019239">
    <property type="entry name" value="MrpE"/>
    <property type="match status" value="1"/>
</dbReference>
<dbReference type="EMBL" id="BMGI01000006">
    <property type="protein sequence ID" value="GGD46347.1"/>
    <property type="molecule type" value="Genomic_DNA"/>
</dbReference>
<dbReference type="RefSeq" id="WP_188529852.1">
    <property type="nucleotide sequence ID" value="NZ_BMGI01000006.1"/>
</dbReference>
<dbReference type="PANTHER" id="PTHR34584">
    <property type="entry name" value="NA(+)/H(+) ANTIPORTER SUBUNIT E1"/>
    <property type="match status" value="1"/>
</dbReference>
<evidence type="ECO:0000313" key="8">
    <source>
        <dbReference type="EMBL" id="GGD46347.1"/>
    </source>
</evidence>
<keyword evidence="5 7" id="KW-1133">Transmembrane helix</keyword>
<name>A0ABQ1QU63_9RHOB</name>
<evidence type="ECO:0000256" key="2">
    <source>
        <dbReference type="ARBA" id="ARBA00006228"/>
    </source>
</evidence>
<accession>A0ABQ1QU63</accession>
<dbReference type="Proteomes" id="UP000617355">
    <property type="component" value="Unassembled WGS sequence"/>
</dbReference>
<comment type="similarity">
    <text evidence="2">Belongs to the CPA3 antiporters (TC 2.A.63) subunit E family.</text>
</comment>
<reference evidence="9" key="1">
    <citation type="journal article" date="2019" name="Int. J. Syst. Evol. Microbiol.">
        <title>The Global Catalogue of Microorganisms (GCM) 10K type strain sequencing project: providing services to taxonomists for standard genome sequencing and annotation.</title>
        <authorList>
            <consortium name="The Broad Institute Genomics Platform"/>
            <consortium name="The Broad Institute Genome Sequencing Center for Infectious Disease"/>
            <person name="Wu L."/>
            <person name="Ma J."/>
        </authorList>
    </citation>
    <scope>NUCLEOTIDE SEQUENCE [LARGE SCALE GENOMIC DNA]</scope>
    <source>
        <strain evidence="9">CGMCC 1.12922</strain>
    </source>
</reference>
<feature type="transmembrane region" description="Helical" evidence="7">
    <location>
        <begin position="43"/>
        <end position="59"/>
    </location>
</feature>
<evidence type="ECO:0000256" key="4">
    <source>
        <dbReference type="ARBA" id="ARBA00022692"/>
    </source>
</evidence>
<dbReference type="Pfam" id="PF01899">
    <property type="entry name" value="MNHE"/>
    <property type="match status" value="1"/>
</dbReference>
<evidence type="ECO:0000256" key="1">
    <source>
        <dbReference type="ARBA" id="ARBA00004651"/>
    </source>
</evidence>
<evidence type="ECO:0000256" key="5">
    <source>
        <dbReference type="ARBA" id="ARBA00022989"/>
    </source>
</evidence>
<proteinExistence type="inferred from homology"/>
<keyword evidence="9" id="KW-1185">Reference proteome</keyword>
<evidence type="ECO:0000313" key="9">
    <source>
        <dbReference type="Proteomes" id="UP000617355"/>
    </source>
</evidence>
<evidence type="ECO:0000256" key="7">
    <source>
        <dbReference type="SAM" id="Phobius"/>
    </source>
</evidence>